<keyword evidence="3" id="KW-1185">Reference proteome</keyword>
<evidence type="ECO:0000259" key="1">
    <source>
        <dbReference type="Pfam" id="PF01370"/>
    </source>
</evidence>
<reference evidence="2 3" key="1">
    <citation type="journal article" date="2023" name="G3 (Bethesda)">
        <title>A chromosome-level genome assembly of Zasmidium syzygii isolated from banana leaves.</title>
        <authorList>
            <person name="van Westerhoven A.C."/>
            <person name="Mehrabi R."/>
            <person name="Talebi R."/>
            <person name="Steentjes M.B.F."/>
            <person name="Corcolon B."/>
            <person name="Chong P.A."/>
            <person name="Kema G.H.J."/>
            <person name="Seidl M.F."/>
        </authorList>
    </citation>
    <scope>NUCLEOTIDE SEQUENCE [LARGE SCALE GENOMIC DNA]</scope>
    <source>
        <strain evidence="2 3">P124</strain>
    </source>
</reference>
<dbReference type="SUPFAM" id="SSF51735">
    <property type="entry name" value="NAD(P)-binding Rossmann-fold domains"/>
    <property type="match status" value="1"/>
</dbReference>
<gene>
    <name evidence="2" type="ORF">PRZ48_006895</name>
</gene>
<accession>A0ABR0EI90</accession>
<dbReference type="Proteomes" id="UP001305779">
    <property type="component" value="Unassembled WGS sequence"/>
</dbReference>
<proteinExistence type="predicted"/>
<organism evidence="2 3">
    <name type="scientific">Zasmidium cellare</name>
    <name type="common">Wine cellar mold</name>
    <name type="synonym">Racodium cellare</name>
    <dbReference type="NCBI Taxonomy" id="395010"/>
    <lineage>
        <taxon>Eukaryota</taxon>
        <taxon>Fungi</taxon>
        <taxon>Dikarya</taxon>
        <taxon>Ascomycota</taxon>
        <taxon>Pezizomycotina</taxon>
        <taxon>Dothideomycetes</taxon>
        <taxon>Dothideomycetidae</taxon>
        <taxon>Mycosphaerellales</taxon>
        <taxon>Mycosphaerellaceae</taxon>
        <taxon>Zasmidium</taxon>
    </lineage>
</organism>
<evidence type="ECO:0000313" key="2">
    <source>
        <dbReference type="EMBL" id="KAK4501089.1"/>
    </source>
</evidence>
<dbReference type="InterPro" id="IPR051783">
    <property type="entry name" value="NAD(P)-dependent_oxidoreduct"/>
</dbReference>
<protein>
    <recommendedName>
        <fullName evidence="1">NAD-dependent epimerase/dehydratase domain-containing protein</fullName>
    </recommendedName>
</protein>
<dbReference type="PANTHER" id="PTHR48079">
    <property type="entry name" value="PROTEIN YEEZ"/>
    <property type="match status" value="1"/>
</dbReference>
<dbReference type="Gene3D" id="3.40.50.720">
    <property type="entry name" value="NAD(P)-binding Rossmann-like Domain"/>
    <property type="match status" value="1"/>
</dbReference>
<sequence length="349" mass="38160">MANVLITGGSGYLGGSLLAYLKQNKDALPAGTTLYGLVRSEEQAEKTREHYGIEPVIIDLSSQDDITKTFEEKNITVVAFLIDARRSEVQVRMIEALAKVQQKTGKQTHLIQTAGAKGFSSHADFQLDPPVSDEDERLYDIHKEGRNKRSLAKSMAEADVAIVEAAEKYGVRSYIVAPCIVYGEGQGFGNRISIQTVAVVKAAKATRMVYSVNQGKAIWPVCHVKDQSTLYAVLLNKILSGVDVSYNRNGFFLASPGHVAWRDLYAAMAKSLFGRGLIDDDQVHDADENAIAAMAKGLGTEPKMVPFSLGGICTWVPKHGKNIGWKPKFRPEHILEAADAEVDLILKNL</sequence>
<comment type="caution">
    <text evidence="2">The sequence shown here is derived from an EMBL/GenBank/DDBJ whole genome shotgun (WGS) entry which is preliminary data.</text>
</comment>
<feature type="domain" description="NAD-dependent epimerase/dehydratase" evidence="1">
    <location>
        <begin position="4"/>
        <end position="240"/>
    </location>
</feature>
<dbReference type="PANTHER" id="PTHR48079:SF6">
    <property type="entry name" value="NAD(P)-BINDING DOMAIN-CONTAINING PROTEIN-RELATED"/>
    <property type="match status" value="1"/>
</dbReference>
<evidence type="ECO:0000313" key="3">
    <source>
        <dbReference type="Proteomes" id="UP001305779"/>
    </source>
</evidence>
<dbReference type="Pfam" id="PF01370">
    <property type="entry name" value="Epimerase"/>
    <property type="match status" value="1"/>
</dbReference>
<dbReference type="InterPro" id="IPR036291">
    <property type="entry name" value="NAD(P)-bd_dom_sf"/>
</dbReference>
<name>A0ABR0EI90_ZASCE</name>
<dbReference type="EMBL" id="JAXOVC010000005">
    <property type="protein sequence ID" value="KAK4501089.1"/>
    <property type="molecule type" value="Genomic_DNA"/>
</dbReference>
<dbReference type="InterPro" id="IPR001509">
    <property type="entry name" value="Epimerase_deHydtase"/>
</dbReference>